<dbReference type="EMBL" id="UYRR01035956">
    <property type="protein sequence ID" value="VDK65892.1"/>
    <property type="molecule type" value="Genomic_DNA"/>
</dbReference>
<evidence type="ECO:0000313" key="2">
    <source>
        <dbReference type="Proteomes" id="UP000267096"/>
    </source>
</evidence>
<dbReference type="WBParaSite" id="ASIM_0001931201-mRNA-1">
    <property type="protein sequence ID" value="ASIM_0001931201-mRNA-1"/>
    <property type="gene ID" value="ASIM_0001931201"/>
</dbReference>
<dbReference type="Proteomes" id="UP000267096">
    <property type="component" value="Unassembled WGS sequence"/>
</dbReference>
<organism evidence="3">
    <name type="scientific">Anisakis simplex</name>
    <name type="common">Herring worm</name>
    <dbReference type="NCBI Taxonomy" id="6269"/>
    <lineage>
        <taxon>Eukaryota</taxon>
        <taxon>Metazoa</taxon>
        <taxon>Ecdysozoa</taxon>
        <taxon>Nematoda</taxon>
        <taxon>Chromadorea</taxon>
        <taxon>Rhabditida</taxon>
        <taxon>Spirurina</taxon>
        <taxon>Ascaridomorpha</taxon>
        <taxon>Ascaridoidea</taxon>
        <taxon>Anisakidae</taxon>
        <taxon>Anisakis</taxon>
        <taxon>Anisakis simplex complex</taxon>
    </lineage>
</organism>
<keyword evidence="2" id="KW-1185">Reference proteome</keyword>
<accession>A0A0M3KEA6</accession>
<proteinExistence type="predicted"/>
<dbReference type="AlphaFoldDB" id="A0A0M3KEA6"/>
<reference evidence="1 2" key="2">
    <citation type="submission" date="2018-11" db="EMBL/GenBank/DDBJ databases">
        <authorList>
            <consortium name="Pathogen Informatics"/>
        </authorList>
    </citation>
    <scope>NUCLEOTIDE SEQUENCE [LARGE SCALE GENOMIC DNA]</scope>
</reference>
<protein>
    <submittedName>
        <fullName evidence="3">ACP_syn_III_C domain-containing protein</fullName>
    </submittedName>
</protein>
<name>A0A0M3KEA6_ANISI</name>
<reference evidence="3" key="1">
    <citation type="submission" date="2017-02" db="UniProtKB">
        <authorList>
            <consortium name="WormBaseParasite"/>
        </authorList>
    </citation>
    <scope>IDENTIFICATION</scope>
</reference>
<evidence type="ECO:0000313" key="3">
    <source>
        <dbReference type="WBParaSite" id="ASIM_0001931201-mRNA-1"/>
    </source>
</evidence>
<dbReference type="OrthoDB" id="10555104at2759"/>
<sequence>MCDAFSKDVSIDAVIKADWQRLKSILQVQANRRKCGEPNRMILVDILNTTAGLLRNSAYILERLQRAGIPDVPMGIGIALMVAITEARAKSVHSEAMNLIL</sequence>
<evidence type="ECO:0000313" key="1">
    <source>
        <dbReference type="EMBL" id="VDK65892.1"/>
    </source>
</evidence>
<gene>
    <name evidence="1" type="ORF">ASIM_LOCUS18704</name>
</gene>